<proteinExistence type="predicted"/>
<sequence>MPKVNLSIALDEKYRDQIHEVAQKLQTAGMNVEQILGNLGIITGSCDSEKLESLSQVEGVTHVEPSRKYKLAPPESDIQ</sequence>
<organism evidence="1 2">
    <name type="scientific">Nostoc spongiaeforme FACHB-130</name>
    <dbReference type="NCBI Taxonomy" id="1357510"/>
    <lineage>
        <taxon>Bacteria</taxon>
        <taxon>Bacillati</taxon>
        <taxon>Cyanobacteriota</taxon>
        <taxon>Cyanophyceae</taxon>
        <taxon>Nostocales</taxon>
        <taxon>Nostocaceae</taxon>
        <taxon>Nostoc</taxon>
    </lineage>
</organism>
<name>A0ABR8G485_9NOSO</name>
<gene>
    <name evidence="1" type="ORF">H6G74_27345</name>
</gene>
<protein>
    <submittedName>
        <fullName evidence="1">Ketohydroxyglutarate aldolase</fullName>
    </submittedName>
</protein>
<accession>A0ABR8G485</accession>
<dbReference type="RefSeq" id="WP_190970622.1">
    <property type="nucleotide sequence ID" value="NZ_JACJTB010000057.1"/>
</dbReference>
<evidence type="ECO:0000313" key="2">
    <source>
        <dbReference type="Proteomes" id="UP000603457"/>
    </source>
</evidence>
<evidence type="ECO:0000313" key="1">
    <source>
        <dbReference type="EMBL" id="MBD2598011.1"/>
    </source>
</evidence>
<dbReference type="EMBL" id="JACJTB010000057">
    <property type="protein sequence ID" value="MBD2598011.1"/>
    <property type="molecule type" value="Genomic_DNA"/>
</dbReference>
<comment type="caution">
    <text evidence="1">The sequence shown here is derived from an EMBL/GenBank/DDBJ whole genome shotgun (WGS) entry which is preliminary data.</text>
</comment>
<reference evidence="1 2" key="1">
    <citation type="journal article" date="2020" name="ISME J.">
        <title>Comparative genomics reveals insights into cyanobacterial evolution and habitat adaptation.</title>
        <authorList>
            <person name="Chen M.Y."/>
            <person name="Teng W.K."/>
            <person name="Zhao L."/>
            <person name="Hu C.X."/>
            <person name="Zhou Y.K."/>
            <person name="Han B.P."/>
            <person name="Song L.R."/>
            <person name="Shu W.S."/>
        </authorList>
    </citation>
    <scope>NUCLEOTIDE SEQUENCE [LARGE SCALE GENOMIC DNA]</scope>
    <source>
        <strain evidence="1 2">FACHB-130</strain>
    </source>
</reference>
<dbReference type="Proteomes" id="UP000603457">
    <property type="component" value="Unassembled WGS sequence"/>
</dbReference>
<keyword evidence="2" id="KW-1185">Reference proteome</keyword>